<proteinExistence type="predicted"/>
<dbReference type="OrthoDB" id="5504890at2"/>
<keyword evidence="2" id="KW-1185">Reference proteome</keyword>
<dbReference type="AlphaFoldDB" id="A0A1G7CRW3"/>
<name>A0A1G7CRW3_9ACTN</name>
<sequence>MTKPFVILLRNHQAGGRAAIDLFTRTAAAQRDRSYGAELERLLAEAREDLAFNERVMRRLGVPPFRALVVAARVGERLGRLKPNGHLVRRAPLSDVIELEGLIATVSVKVAGWEAAQVAGELLEGELAELEGLIQRGHSQTERLTEMHRTAAADVLGARRS</sequence>
<dbReference type="RefSeq" id="WP_090595111.1">
    <property type="nucleotide sequence ID" value="NZ_LT629688.1"/>
</dbReference>
<accession>A0A1G7CRW3</accession>
<dbReference type="Proteomes" id="UP000198546">
    <property type="component" value="Chromosome i"/>
</dbReference>
<reference evidence="1 2" key="1">
    <citation type="submission" date="2016-10" db="EMBL/GenBank/DDBJ databases">
        <authorList>
            <person name="de Groot N.N."/>
        </authorList>
    </citation>
    <scope>NUCLEOTIDE SEQUENCE [LARGE SCALE GENOMIC DNA]</scope>
    <source>
        <strain evidence="1 2">MON 2.2</strain>
    </source>
</reference>
<protein>
    <submittedName>
        <fullName evidence="1">Uncharacterized protein</fullName>
    </submittedName>
</protein>
<dbReference type="STRING" id="675864.SAMN04489747_3360"/>
<dbReference type="EMBL" id="LT629688">
    <property type="protein sequence ID" value="SDE42092.1"/>
    <property type="molecule type" value="Genomic_DNA"/>
</dbReference>
<evidence type="ECO:0000313" key="1">
    <source>
        <dbReference type="EMBL" id="SDE42092.1"/>
    </source>
</evidence>
<gene>
    <name evidence="1" type="ORF">SAMN04489747_3360</name>
</gene>
<evidence type="ECO:0000313" key="2">
    <source>
        <dbReference type="Proteomes" id="UP000198546"/>
    </source>
</evidence>
<organism evidence="1 2">
    <name type="scientific">Auraticoccus monumenti</name>
    <dbReference type="NCBI Taxonomy" id="675864"/>
    <lineage>
        <taxon>Bacteria</taxon>
        <taxon>Bacillati</taxon>
        <taxon>Actinomycetota</taxon>
        <taxon>Actinomycetes</taxon>
        <taxon>Propionibacteriales</taxon>
        <taxon>Propionibacteriaceae</taxon>
        <taxon>Auraticoccus</taxon>
    </lineage>
</organism>